<reference evidence="2 3" key="1">
    <citation type="submission" date="2016-06" db="EMBL/GenBank/DDBJ databases">
        <authorList>
            <person name="Rodrigo-Torres L."/>
            <person name="Arahal D.R."/>
        </authorList>
    </citation>
    <scope>NUCLEOTIDE SEQUENCE [LARGE SCALE GENOMIC DNA]</scope>
    <source>
        <strain evidence="2 3">CECT 5116</strain>
    </source>
</reference>
<dbReference type="EMBL" id="FLRA01000023">
    <property type="protein sequence ID" value="SBT18943.1"/>
    <property type="molecule type" value="Genomic_DNA"/>
</dbReference>
<keyword evidence="3" id="KW-1185">Reference proteome</keyword>
<gene>
    <name evidence="1" type="ORF">MGA5115_03104</name>
    <name evidence="2" type="ORF">MGA5116_02508</name>
</gene>
<evidence type="ECO:0000313" key="2">
    <source>
        <dbReference type="EMBL" id="SBT21898.1"/>
    </source>
</evidence>
<dbReference type="AlphaFoldDB" id="A0A1C3JUS7"/>
<organism evidence="1 4">
    <name type="scientific">Marinomonas gallaica</name>
    <dbReference type="NCBI Taxonomy" id="1806667"/>
    <lineage>
        <taxon>Bacteria</taxon>
        <taxon>Pseudomonadati</taxon>
        <taxon>Pseudomonadota</taxon>
        <taxon>Gammaproteobacteria</taxon>
        <taxon>Oceanospirillales</taxon>
        <taxon>Oceanospirillaceae</taxon>
        <taxon>Marinomonas</taxon>
    </lineage>
</organism>
<name>A0A1C3JUS7_9GAMM</name>
<protein>
    <recommendedName>
        <fullName evidence="5">Glycosyl transferase family 2</fullName>
    </recommendedName>
</protein>
<dbReference type="Proteomes" id="UP000092871">
    <property type="component" value="Unassembled WGS sequence"/>
</dbReference>
<evidence type="ECO:0008006" key="5">
    <source>
        <dbReference type="Google" id="ProtNLM"/>
    </source>
</evidence>
<dbReference type="Pfam" id="PF13704">
    <property type="entry name" value="Glyco_tranf_2_4"/>
    <property type="match status" value="1"/>
</dbReference>
<reference evidence="1 4" key="2">
    <citation type="submission" date="2016-06" db="EMBL/GenBank/DDBJ databases">
        <authorList>
            <person name="Kjaerup R.B."/>
            <person name="Dalgaard T.S."/>
            <person name="Juul-Madsen H.R."/>
        </authorList>
    </citation>
    <scope>NUCLEOTIDE SEQUENCE [LARGE SCALE GENOMIC DNA]</scope>
    <source>
        <strain evidence="1 4">CECT 5115</strain>
    </source>
</reference>
<dbReference type="Proteomes" id="UP000092840">
    <property type="component" value="Unassembled WGS sequence"/>
</dbReference>
<evidence type="ECO:0000313" key="4">
    <source>
        <dbReference type="Proteomes" id="UP000092871"/>
    </source>
</evidence>
<accession>A0A1C3JUS7</accession>
<proteinExistence type="predicted"/>
<dbReference type="EMBL" id="FLRB01000013">
    <property type="protein sequence ID" value="SBT21898.1"/>
    <property type="molecule type" value="Genomic_DNA"/>
</dbReference>
<evidence type="ECO:0000313" key="3">
    <source>
        <dbReference type="Proteomes" id="UP000092840"/>
    </source>
</evidence>
<dbReference type="RefSeq" id="WP_067038151.1">
    <property type="nucleotide sequence ID" value="NZ_FLRA01000023.1"/>
</dbReference>
<dbReference type="SUPFAM" id="SSF53448">
    <property type="entry name" value="Nucleotide-diphospho-sugar transferases"/>
    <property type="match status" value="1"/>
</dbReference>
<sequence length="379" mass="44326">MINVAALTVIKDEGSYIIDWVSHCFYMGFSSVYIAINRTSDDTYEILQEQYSNDARVNIYTTDWIDWFSPDESKVNKNLQQYSFCFLLNEAAKDNKISHFISMDADEFWFSVDFTIKINDFISNLPYFDVMSIHWANQSGDESEFEYPFQNSSFLLRPLVKTLMNRKALKKIKQFRLHVPKFYDYDQLVHVNGDGHFFSSSEKDHIRKSQSCPLKGSLEMKTMILHRMLRSEIEYIALLHKNSPDNALPIKNNRLNGFNKEQRNKVKISQDLCKKYRKYIEDERAKSKLTLASQKGLILKKQIVMNVSEDVLSDNIEIYLLTFSGTDLLDYFLDRYIKSSSSSSELRELALKFEEKDVKVAYKLIKASYALEHPVSDFL</sequence>
<evidence type="ECO:0000313" key="1">
    <source>
        <dbReference type="EMBL" id="SBT18943.1"/>
    </source>
</evidence>
<dbReference type="InterPro" id="IPR029044">
    <property type="entry name" value="Nucleotide-diphossugar_trans"/>
</dbReference>
<dbReference type="OrthoDB" id="3760425at2"/>